<dbReference type="OrthoDB" id="1649278at2"/>
<protein>
    <submittedName>
        <fullName evidence="2">Sporulation protein YunB</fullName>
    </submittedName>
</protein>
<dbReference type="STRING" id="766136.BHF68_12365"/>
<reference evidence="2 3" key="1">
    <citation type="submission" date="2016-09" db="EMBL/GenBank/DDBJ databases">
        <title>Draft genome sequence for the type strain of Desulfuribacillus alkaliarsenatis AHT28, an obligately anaerobic, sulfidogenic bacterium isolated from Russian soda lake sediments.</title>
        <authorList>
            <person name="Abin C.A."/>
            <person name="Hollibaugh J.T."/>
        </authorList>
    </citation>
    <scope>NUCLEOTIDE SEQUENCE [LARGE SCALE GENOMIC DNA]</scope>
    <source>
        <strain evidence="2 3">AHT28</strain>
    </source>
</reference>
<evidence type="ECO:0000313" key="2">
    <source>
        <dbReference type="EMBL" id="OEF95631.1"/>
    </source>
</evidence>
<keyword evidence="1" id="KW-1133">Transmembrane helix</keyword>
<evidence type="ECO:0000256" key="1">
    <source>
        <dbReference type="SAM" id="Phobius"/>
    </source>
</evidence>
<name>A0A1E5FYQ7_9FIRM</name>
<dbReference type="EMBL" id="MIJE01000036">
    <property type="protein sequence ID" value="OEF95631.1"/>
    <property type="molecule type" value="Genomic_DNA"/>
</dbReference>
<keyword evidence="3" id="KW-1185">Reference proteome</keyword>
<sequence>MPFFRLSKTKRRSIIVFVFLVITMYFAITAFYYVETNLRPNLISIAEIRAKKIATEAINDAISKKIAEETDYQRLLDIQIDNQGRVSFAQLNFTEVSRISSSTTIRVQNTLNMIEREVIRLPLGMAFNSAILSQYGPTIPITIVPQGAAFSDVKWSFEDAGINQTLHVIYIDIRAMVKIVIPFDTKETVIETRLPIAYSLYIGEVPQFFYDGRGIPIGEGSGEGSGVRPKAPNIFPPIQLQN</sequence>
<comment type="caution">
    <text evidence="2">The sequence shown here is derived from an EMBL/GenBank/DDBJ whole genome shotgun (WGS) entry which is preliminary data.</text>
</comment>
<evidence type="ECO:0000313" key="3">
    <source>
        <dbReference type="Proteomes" id="UP000094296"/>
    </source>
</evidence>
<dbReference type="Pfam" id="PF09560">
    <property type="entry name" value="Spore_YunB"/>
    <property type="match status" value="1"/>
</dbReference>
<gene>
    <name evidence="2" type="ORF">BHF68_12365</name>
</gene>
<dbReference type="RefSeq" id="WP_069644444.1">
    <property type="nucleotide sequence ID" value="NZ_MIJE01000036.1"/>
</dbReference>
<dbReference type="AlphaFoldDB" id="A0A1E5FYQ7"/>
<accession>A0A1E5FYQ7</accession>
<keyword evidence="1" id="KW-0472">Membrane</keyword>
<dbReference type="NCBIfam" id="TIGR02832">
    <property type="entry name" value="spo_yunB"/>
    <property type="match status" value="1"/>
</dbReference>
<dbReference type="Proteomes" id="UP000094296">
    <property type="component" value="Unassembled WGS sequence"/>
</dbReference>
<dbReference type="InterPro" id="IPR014197">
    <property type="entry name" value="Sporulation_prot_YunB"/>
</dbReference>
<dbReference type="PIRSF" id="PIRSF021383">
    <property type="entry name" value="YunB"/>
    <property type="match status" value="1"/>
</dbReference>
<organism evidence="2 3">
    <name type="scientific">Desulfuribacillus alkaliarsenatis</name>
    <dbReference type="NCBI Taxonomy" id="766136"/>
    <lineage>
        <taxon>Bacteria</taxon>
        <taxon>Bacillati</taxon>
        <taxon>Bacillota</taxon>
        <taxon>Desulfuribacillia</taxon>
        <taxon>Desulfuribacillales</taxon>
        <taxon>Desulfuribacillaceae</taxon>
        <taxon>Desulfuribacillus</taxon>
    </lineage>
</organism>
<keyword evidence="1" id="KW-0812">Transmembrane</keyword>
<feature type="transmembrane region" description="Helical" evidence="1">
    <location>
        <begin position="12"/>
        <end position="34"/>
    </location>
</feature>
<proteinExistence type="predicted"/>